<dbReference type="STRING" id="1035309.A0A2C5X3J0"/>
<feature type="transmembrane region" description="Helical" evidence="10">
    <location>
        <begin position="210"/>
        <end position="234"/>
    </location>
</feature>
<feature type="region of interest" description="Disordered" evidence="9">
    <location>
        <begin position="188"/>
        <end position="207"/>
    </location>
</feature>
<evidence type="ECO:0000313" key="11">
    <source>
        <dbReference type="EMBL" id="PHH52562.1"/>
    </source>
</evidence>
<comment type="caution">
    <text evidence="11">The sequence shown here is derived from an EMBL/GenBank/DDBJ whole genome shotgun (WGS) entry which is preliminary data.</text>
</comment>
<keyword evidence="7 10" id="KW-0472">Membrane</keyword>
<keyword evidence="8" id="KW-0829">Tyrosine-protein kinase</keyword>
<evidence type="ECO:0000256" key="1">
    <source>
        <dbReference type="ARBA" id="ARBA00004167"/>
    </source>
</evidence>
<feature type="compositionally biased region" description="Low complexity" evidence="9">
    <location>
        <begin position="59"/>
        <end position="73"/>
    </location>
</feature>
<feature type="region of interest" description="Disordered" evidence="9">
    <location>
        <begin position="577"/>
        <end position="619"/>
    </location>
</feature>
<feature type="compositionally biased region" description="Polar residues" evidence="9">
    <location>
        <begin position="355"/>
        <end position="378"/>
    </location>
</feature>
<feature type="compositionally biased region" description="Low complexity" evidence="9">
    <location>
        <begin position="577"/>
        <end position="590"/>
    </location>
</feature>
<keyword evidence="5" id="KW-0418">Kinase</keyword>
<evidence type="ECO:0000256" key="4">
    <source>
        <dbReference type="ARBA" id="ARBA00022692"/>
    </source>
</evidence>
<evidence type="ECO:0000256" key="6">
    <source>
        <dbReference type="ARBA" id="ARBA00022989"/>
    </source>
</evidence>
<comment type="subcellular location">
    <subcellularLocation>
        <location evidence="1">Membrane</location>
        <topology evidence="1">Single-pass membrane protein</topology>
    </subcellularLocation>
</comment>
<reference evidence="11 12" key="2">
    <citation type="journal article" date="2013" name="IMA Fungus">
        <title>IMA Genome-F 1: Ceratocystis fimbriata: Draft nuclear genome sequence for the plant pathogen, Ceratocystis fimbriata.</title>
        <authorList>
            <person name="Wilken P.M."/>
            <person name="Steenkamp E.T."/>
            <person name="Wingfield M.J."/>
            <person name="de Beer Z.W."/>
            <person name="Wingfield B.D."/>
        </authorList>
    </citation>
    <scope>NUCLEOTIDE SEQUENCE [LARGE SCALE GENOMIC DNA]</scope>
    <source>
        <strain evidence="11 12">CBS 114723</strain>
    </source>
</reference>
<evidence type="ECO:0000256" key="9">
    <source>
        <dbReference type="SAM" id="MobiDB-lite"/>
    </source>
</evidence>
<feature type="compositionally biased region" description="Polar residues" evidence="9">
    <location>
        <begin position="143"/>
        <end position="158"/>
    </location>
</feature>
<dbReference type="OrthoDB" id="5240840at2759"/>
<dbReference type="Gene3D" id="6.10.250.2930">
    <property type="match status" value="1"/>
</dbReference>
<keyword evidence="12" id="KW-1185">Reference proteome</keyword>
<dbReference type="GO" id="GO:0071944">
    <property type="term" value="C:cell periphery"/>
    <property type="evidence" value="ECO:0007669"/>
    <property type="project" value="UniProtKB-ARBA"/>
</dbReference>
<dbReference type="PANTHER" id="PTHR15549">
    <property type="entry name" value="PAIRED IMMUNOGLOBULIN-LIKE TYPE 2 RECEPTOR"/>
    <property type="match status" value="1"/>
</dbReference>
<dbReference type="GO" id="GO:0016020">
    <property type="term" value="C:membrane"/>
    <property type="evidence" value="ECO:0007669"/>
    <property type="project" value="UniProtKB-SubCell"/>
</dbReference>
<feature type="region of interest" description="Disordered" evidence="9">
    <location>
        <begin position="355"/>
        <end position="379"/>
    </location>
</feature>
<name>A0A2C5X3J0_9PEZI</name>
<evidence type="ECO:0000256" key="3">
    <source>
        <dbReference type="ARBA" id="ARBA00022679"/>
    </source>
</evidence>
<evidence type="ECO:0000256" key="7">
    <source>
        <dbReference type="ARBA" id="ARBA00023136"/>
    </source>
</evidence>
<dbReference type="InterPro" id="IPR044912">
    <property type="entry name" value="Egfr_JX_dom"/>
</dbReference>
<evidence type="ECO:0000256" key="10">
    <source>
        <dbReference type="SAM" id="Phobius"/>
    </source>
</evidence>
<reference evidence="11 12" key="1">
    <citation type="journal article" date="2013" name="Fungal Biol.">
        <title>Analysis of microsatellite markers in the genome of the plant pathogen Ceratocystis fimbriata.</title>
        <authorList>
            <person name="Simpson M.C."/>
            <person name="Wilken P.M."/>
            <person name="Coetzee M.P."/>
            <person name="Wingfield M.J."/>
            <person name="Wingfield B.D."/>
        </authorList>
    </citation>
    <scope>NUCLEOTIDE SEQUENCE [LARGE SCALE GENOMIC DNA]</scope>
    <source>
        <strain evidence="11 12">CBS 114723</strain>
    </source>
</reference>
<feature type="region of interest" description="Disordered" evidence="9">
    <location>
        <begin position="1"/>
        <end position="114"/>
    </location>
</feature>
<dbReference type="Proteomes" id="UP000222788">
    <property type="component" value="Unassembled WGS sequence"/>
</dbReference>
<keyword evidence="4 10" id="KW-0812">Transmembrane</keyword>
<gene>
    <name evidence="11" type="ORF">CFIMG_005133RAa</name>
</gene>
<keyword evidence="6 10" id="KW-1133">Transmembrane helix</keyword>
<sequence>MTSPNLSGSFITTFNGRRCTAVPRSVSEPASSEATPTPSSSSAPSSTPTPEETTPEPSPSTEPSSSTQEAPATTPTPTPEPTPEVATPTTSSESIPPSIVPTTSSSSSEPSSSLDDILVVAPALTTTTQSESTSSQASDSTTPALSTPTKTESSLDASTSITTAKYDPISSTPAEQVTTLDFADSITSVTSVPSSTNSTDDNSDDNDTPIGAIVGSVLGGLFFVILIALLLWWWRRRQIKKRRSTLLTPLTLDPSESPGNDAAAKPAREKEYIIETGSVGPTPRSARFKAAVNYNVSKLRSQLKSTDVGIDRTSRMPRAKPPMSRHQAMIAGAAATKDKTKGWVLGMLGRLPSTSTNAEANNVSARSISPNADSQTGSKPAFMKYLGMTSGDVQRQHQDRQANHSASNSACSTDLLLANNRHSDPFSDDRALDSNVLPDMRKVASRAGSDNGVNPFSDDHEVPKRVESGYIAALRQTRTKSTARSSKASKSSLAQNGDSIYWLAYDNQEVSDSRLRFRSDQFDLDQKLNRDLAGVPPPMPQFAAMRPESGISVNSNSTTMSVRPPKRPLVARIRGDSLSSKWSSGVSLGDWSDPGPDIGPSGLALANQLPSPLSKGAPA</sequence>
<dbReference type="EC" id="2.7.10.1" evidence="2"/>
<accession>A0A2C5X3J0</accession>
<proteinExistence type="predicted"/>
<evidence type="ECO:0000256" key="2">
    <source>
        <dbReference type="ARBA" id="ARBA00011902"/>
    </source>
</evidence>
<feature type="compositionally biased region" description="Polar residues" evidence="9">
    <location>
        <begin position="1"/>
        <end position="15"/>
    </location>
</feature>
<dbReference type="AlphaFoldDB" id="A0A2C5X3J0"/>
<dbReference type="CDD" id="cd12087">
    <property type="entry name" value="TM_EGFR-like"/>
    <property type="match status" value="1"/>
</dbReference>
<organism evidence="11 12">
    <name type="scientific">Ceratocystis fimbriata CBS 114723</name>
    <dbReference type="NCBI Taxonomy" id="1035309"/>
    <lineage>
        <taxon>Eukaryota</taxon>
        <taxon>Fungi</taxon>
        <taxon>Dikarya</taxon>
        <taxon>Ascomycota</taxon>
        <taxon>Pezizomycotina</taxon>
        <taxon>Sordariomycetes</taxon>
        <taxon>Hypocreomycetidae</taxon>
        <taxon>Microascales</taxon>
        <taxon>Ceratocystidaceae</taxon>
        <taxon>Ceratocystis</taxon>
    </lineage>
</organism>
<feature type="compositionally biased region" description="Low complexity" evidence="9">
    <location>
        <begin position="188"/>
        <end position="200"/>
    </location>
</feature>
<dbReference type="PANTHER" id="PTHR15549:SF30">
    <property type="entry name" value="MID2 DOMAIN-CONTAINING PROTEIN"/>
    <property type="match status" value="1"/>
</dbReference>
<feature type="compositionally biased region" description="Low complexity" evidence="9">
    <location>
        <begin position="27"/>
        <end position="52"/>
    </location>
</feature>
<evidence type="ECO:0000256" key="8">
    <source>
        <dbReference type="ARBA" id="ARBA00023137"/>
    </source>
</evidence>
<feature type="compositionally biased region" description="Low complexity" evidence="9">
    <location>
        <begin position="126"/>
        <end position="142"/>
    </location>
</feature>
<dbReference type="InterPro" id="IPR051694">
    <property type="entry name" value="Immunoregulatory_rcpt-like"/>
</dbReference>
<protein>
    <recommendedName>
        <fullName evidence="2">receptor protein-tyrosine kinase</fullName>
        <ecNumber evidence="2">2.7.10.1</ecNumber>
    </recommendedName>
</protein>
<keyword evidence="3" id="KW-0808">Transferase</keyword>
<dbReference type="GO" id="GO:0004714">
    <property type="term" value="F:transmembrane receptor protein tyrosine kinase activity"/>
    <property type="evidence" value="ECO:0007669"/>
    <property type="project" value="UniProtKB-EC"/>
</dbReference>
<evidence type="ECO:0000256" key="5">
    <source>
        <dbReference type="ARBA" id="ARBA00022777"/>
    </source>
</evidence>
<dbReference type="EMBL" id="APWK03000063">
    <property type="protein sequence ID" value="PHH52562.1"/>
    <property type="molecule type" value="Genomic_DNA"/>
</dbReference>
<evidence type="ECO:0000313" key="12">
    <source>
        <dbReference type="Proteomes" id="UP000222788"/>
    </source>
</evidence>
<feature type="region of interest" description="Disordered" evidence="9">
    <location>
        <begin position="126"/>
        <end position="158"/>
    </location>
</feature>
<feature type="compositionally biased region" description="Low complexity" evidence="9">
    <location>
        <begin position="83"/>
        <end position="113"/>
    </location>
</feature>